<dbReference type="AlphaFoldDB" id="A0A3B4BWI0"/>
<evidence type="ECO:0000256" key="1">
    <source>
        <dbReference type="SAM" id="SignalP"/>
    </source>
</evidence>
<dbReference type="PANTHER" id="PTHR35658:SF1">
    <property type="entry name" value="CHROMOSOME 21 OPEN READING FRAME 62"/>
    <property type="match status" value="1"/>
</dbReference>
<dbReference type="GeneTree" id="ENSGT00390000016499"/>
<protein>
    <submittedName>
        <fullName evidence="2">Uncharacterized protein</fullName>
    </submittedName>
</protein>
<name>A0A3B4BWI0_PYGNA</name>
<proteinExistence type="predicted"/>
<dbReference type="PANTHER" id="PTHR35658">
    <property type="entry name" value="RCG58666, ISOFORM CRA_A"/>
    <property type="match status" value="1"/>
</dbReference>
<reference evidence="2" key="3">
    <citation type="submission" date="2025-09" db="UniProtKB">
        <authorList>
            <consortium name="Ensembl"/>
        </authorList>
    </citation>
    <scope>IDENTIFICATION</scope>
</reference>
<keyword evidence="1" id="KW-0732">Signal</keyword>
<evidence type="ECO:0000313" key="2">
    <source>
        <dbReference type="Ensembl" id="ENSPNAP00000002865.2"/>
    </source>
</evidence>
<sequence length="232" mass="25494">MTPFTQMPSSCLQPLLCILLPLHFAGTETNPYLRPNVTLLFDSTVHSNSLRNCSCTAAVRHCDEALANLLCSCSTVSRSSLTPGGLRWDDSSRTLTVWVREPWVLRDLLNGSQVSELQLSLCTPVPIQGPAQYLTLVGLRKLQVYTSAKSTLHQDQALNTISKAGPDAQDSALRIAFLDMWSLSGVLHLKAYSVVGPPLQALKQHFPNLNLSGKDVQSSDLERMPSILTFIY</sequence>
<accession>A0A3B4BWI0</accession>
<reference evidence="2 3" key="1">
    <citation type="submission" date="2020-10" db="EMBL/GenBank/DDBJ databases">
        <title>Pygocentrus nattereri (red-bellied piranha) genome, fPygNat1, primary haplotype.</title>
        <authorList>
            <person name="Myers G."/>
            <person name="Meyer A."/>
            <person name="Karagic N."/>
            <person name="Pippel M."/>
            <person name="Winkler S."/>
            <person name="Tracey A."/>
            <person name="Wood J."/>
            <person name="Formenti G."/>
            <person name="Howe K."/>
            <person name="Fedrigo O."/>
            <person name="Jarvis E.D."/>
        </authorList>
    </citation>
    <scope>NUCLEOTIDE SEQUENCE [LARGE SCALE GENOMIC DNA]</scope>
</reference>
<dbReference type="OMA" id="SRWNSEM"/>
<evidence type="ECO:0000313" key="3">
    <source>
        <dbReference type="Proteomes" id="UP001501920"/>
    </source>
</evidence>
<dbReference type="Pfam" id="PF15137">
    <property type="entry name" value="ECPIP"/>
    <property type="match status" value="1"/>
</dbReference>
<dbReference type="Ensembl" id="ENSPNAT00000009707.2">
    <property type="protein sequence ID" value="ENSPNAP00000002865.2"/>
    <property type="gene ID" value="ENSPNAG00000009214.2"/>
</dbReference>
<feature type="chain" id="PRO_5043444827" evidence="1">
    <location>
        <begin position="30"/>
        <end position="232"/>
    </location>
</feature>
<keyword evidence="3" id="KW-1185">Reference proteome</keyword>
<organism evidence="2 3">
    <name type="scientific">Pygocentrus nattereri</name>
    <name type="common">Red-bellied piranha</name>
    <dbReference type="NCBI Taxonomy" id="42514"/>
    <lineage>
        <taxon>Eukaryota</taxon>
        <taxon>Metazoa</taxon>
        <taxon>Chordata</taxon>
        <taxon>Craniata</taxon>
        <taxon>Vertebrata</taxon>
        <taxon>Euteleostomi</taxon>
        <taxon>Actinopterygii</taxon>
        <taxon>Neopterygii</taxon>
        <taxon>Teleostei</taxon>
        <taxon>Ostariophysi</taxon>
        <taxon>Characiformes</taxon>
        <taxon>Characoidei</taxon>
        <taxon>Pygocentrus</taxon>
    </lineage>
</organism>
<reference evidence="2" key="2">
    <citation type="submission" date="2025-08" db="UniProtKB">
        <authorList>
            <consortium name="Ensembl"/>
        </authorList>
    </citation>
    <scope>IDENTIFICATION</scope>
</reference>
<dbReference type="InterPro" id="IPR029250">
    <property type="entry name" value="ECPIP"/>
</dbReference>
<dbReference type="Proteomes" id="UP001501920">
    <property type="component" value="Chromosome 6"/>
</dbReference>
<feature type="signal peptide" evidence="1">
    <location>
        <begin position="1"/>
        <end position="29"/>
    </location>
</feature>